<dbReference type="Pfam" id="PF13181">
    <property type="entry name" value="TPR_8"/>
    <property type="match status" value="1"/>
</dbReference>
<protein>
    <submittedName>
        <fullName evidence="5">TPR domain-containing protein</fullName>
    </submittedName>
</protein>
<feature type="compositionally biased region" description="Basic and acidic residues" evidence="4">
    <location>
        <begin position="406"/>
        <end position="419"/>
    </location>
</feature>
<feature type="repeat" description="TPR" evidence="3">
    <location>
        <begin position="280"/>
        <end position="313"/>
    </location>
</feature>
<dbReference type="PROSITE" id="PS50005">
    <property type="entry name" value="TPR"/>
    <property type="match status" value="1"/>
</dbReference>
<dbReference type="STRING" id="2880.D7FQV0"/>
<reference evidence="5 6" key="1">
    <citation type="journal article" date="2010" name="Nature">
        <title>The Ectocarpus genome and the independent evolution of multicellularity in brown algae.</title>
        <authorList>
            <person name="Cock J.M."/>
            <person name="Sterck L."/>
            <person name="Rouze P."/>
            <person name="Scornet D."/>
            <person name="Allen A.E."/>
            <person name="Amoutzias G."/>
            <person name="Anthouard V."/>
            <person name="Artiguenave F."/>
            <person name="Aury J.M."/>
            <person name="Badger J.H."/>
            <person name="Beszteri B."/>
            <person name="Billiau K."/>
            <person name="Bonnet E."/>
            <person name="Bothwell J.H."/>
            <person name="Bowler C."/>
            <person name="Boyen C."/>
            <person name="Brownlee C."/>
            <person name="Carrano C.J."/>
            <person name="Charrier B."/>
            <person name="Cho G.Y."/>
            <person name="Coelho S.M."/>
            <person name="Collen J."/>
            <person name="Corre E."/>
            <person name="Da Silva C."/>
            <person name="Delage L."/>
            <person name="Delaroque N."/>
            <person name="Dittami S.M."/>
            <person name="Doulbeau S."/>
            <person name="Elias M."/>
            <person name="Farnham G."/>
            <person name="Gachon C.M."/>
            <person name="Gschloessl B."/>
            <person name="Heesch S."/>
            <person name="Jabbari K."/>
            <person name="Jubin C."/>
            <person name="Kawai H."/>
            <person name="Kimura K."/>
            <person name="Kloareg B."/>
            <person name="Kupper F.C."/>
            <person name="Lang D."/>
            <person name="Le Bail A."/>
            <person name="Leblanc C."/>
            <person name="Lerouge P."/>
            <person name="Lohr M."/>
            <person name="Lopez P.J."/>
            <person name="Martens C."/>
            <person name="Maumus F."/>
            <person name="Michel G."/>
            <person name="Miranda-Saavedra D."/>
            <person name="Morales J."/>
            <person name="Moreau H."/>
            <person name="Motomura T."/>
            <person name="Nagasato C."/>
            <person name="Napoli C.A."/>
            <person name="Nelson D.R."/>
            <person name="Nyvall-Collen P."/>
            <person name="Peters A.F."/>
            <person name="Pommier C."/>
            <person name="Potin P."/>
            <person name="Poulain J."/>
            <person name="Quesneville H."/>
            <person name="Read B."/>
            <person name="Rensing S.A."/>
            <person name="Ritter A."/>
            <person name="Rousvoal S."/>
            <person name="Samanta M."/>
            <person name="Samson G."/>
            <person name="Schroeder D.C."/>
            <person name="Segurens B."/>
            <person name="Strittmatter M."/>
            <person name="Tonon T."/>
            <person name="Tregear J.W."/>
            <person name="Valentin K."/>
            <person name="von Dassow P."/>
            <person name="Yamagishi T."/>
            <person name="Van de Peer Y."/>
            <person name="Wincker P."/>
        </authorList>
    </citation>
    <scope>NUCLEOTIDE SEQUENCE [LARGE SCALE GENOMIC DNA]</scope>
    <source>
        <strain evidence="6">Ec32 / CCAP1310/4</strain>
    </source>
</reference>
<sequence length="438" mass="47309">MSTQAKVNTGMARSPLSLPPSSRRSAAMRLVVLTLVLCCPLGWSFQIGSPAFTRRGRSVTNPTSSGNTKNVCEALRSTSPWPNRTNTRISSRGLCGADEVASEPLLALKDVLAGLVAAAFVLAADPGTALADTAMPAASGLPSGSVVEATATSTTSAEVQEVVPTIKLEGELAAQFKKAQAAGSVQQFDKAKKLYNQVVKYAPGYVYGWSNRANVLIAEGDLKAAVSDYDRALQLAEGIYMPDKWIIYLNRGTTLMALGDDDRAMSDLNQAAKLNTSKDLYTLANRAQAFERRGDWAKALADYEGAINVQPGNVQPWWIRYSLVLFQEGRDFDSLAFLKRVQAKFEGVGEVQAAMTAIEFGRGDMKAAEGAWRGINIVDQQMYLKDSYLKDQLKWPPRVVESLKSFDRERKEADTRPAEKTLATTAAAATTTATTATS</sequence>
<evidence type="ECO:0000313" key="6">
    <source>
        <dbReference type="Proteomes" id="UP000002630"/>
    </source>
</evidence>
<dbReference type="InterPro" id="IPR019734">
    <property type="entry name" value="TPR_rpt"/>
</dbReference>
<dbReference type="InterPro" id="IPR050498">
    <property type="entry name" value="Ycf3"/>
</dbReference>
<dbReference type="Pfam" id="PF13432">
    <property type="entry name" value="TPR_16"/>
    <property type="match status" value="1"/>
</dbReference>
<dbReference type="PANTHER" id="PTHR44858:SF1">
    <property type="entry name" value="UDP-N-ACETYLGLUCOSAMINE--PEPTIDE N-ACETYLGLUCOSAMINYLTRANSFERASE SPINDLY-RELATED"/>
    <property type="match status" value="1"/>
</dbReference>
<dbReference type="InParanoid" id="D7FQV0"/>
<accession>D7FQV0</accession>
<dbReference type="Proteomes" id="UP000002630">
    <property type="component" value="Linkage Group LG19"/>
</dbReference>
<feature type="compositionally biased region" description="Low complexity" evidence="4">
    <location>
        <begin position="423"/>
        <end position="438"/>
    </location>
</feature>
<keyword evidence="2 3" id="KW-0802">TPR repeat</keyword>
<keyword evidence="6" id="KW-1185">Reference proteome</keyword>
<feature type="region of interest" description="Disordered" evidence="4">
    <location>
        <begin position="406"/>
        <end position="438"/>
    </location>
</feature>
<evidence type="ECO:0000256" key="1">
    <source>
        <dbReference type="ARBA" id="ARBA00022737"/>
    </source>
</evidence>
<evidence type="ECO:0000313" key="5">
    <source>
        <dbReference type="EMBL" id="CBJ30660.1"/>
    </source>
</evidence>
<dbReference type="Gene3D" id="1.25.40.10">
    <property type="entry name" value="Tetratricopeptide repeat domain"/>
    <property type="match status" value="1"/>
</dbReference>
<evidence type="ECO:0000256" key="4">
    <source>
        <dbReference type="SAM" id="MobiDB-lite"/>
    </source>
</evidence>
<dbReference type="EMBL" id="FN649744">
    <property type="protein sequence ID" value="CBJ30660.1"/>
    <property type="molecule type" value="Genomic_DNA"/>
</dbReference>
<gene>
    <name evidence="5" type="ORF">Esi_0208_0050</name>
</gene>
<dbReference type="GO" id="GO:0046813">
    <property type="term" value="P:receptor-mediated virion attachment to host cell"/>
    <property type="evidence" value="ECO:0007669"/>
    <property type="project" value="TreeGrafter"/>
</dbReference>
<name>D7FQV0_ECTSI</name>
<dbReference type="OMA" id="NEVNPFW"/>
<feature type="compositionally biased region" description="Low complexity" evidence="4">
    <location>
        <begin position="11"/>
        <end position="21"/>
    </location>
</feature>
<dbReference type="PANTHER" id="PTHR44858">
    <property type="entry name" value="TETRATRICOPEPTIDE REPEAT PROTEIN 6"/>
    <property type="match status" value="1"/>
</dbReference>
<proteinExistence type="predicted"/>
<dbReference type="EMBL" id="FN648385">
    <property type="protein sequence ID" value="CBJ30660.1"/>
    <property type="molecule type" value="Genomic_DNA"/>
</dbReference>
<dbReference type="AlphaFoldDB" id="D7FQV0"/>
<evidence type="ECO:0000256" key="2">
    <source>
        <dbReference type="ARBA" id="ARBA00022803"/>
    </source>
</evidence>
<dbReference type="SMART" id="SM00028">
    <property type="entry name" value="TPR"/>
    <property type="match status" value="4"/>
</dbReference>
<organism evidence="5 6">
    <name type="scientific">Ectocarpus siliculosus</name>
    <name type="common">Brown alga</name>
    <name type="synonym">Conferva siliculosa</name>
    <dbReference type="NCBI Taxonomy" id="2880"/>
    <lineage>
        <taxon>Eukaryota</taxon>
        <taxon>Sar</taxon>
        <taxon>Stramenopiles</taxon>
        <taxon>Ochrophyta</taxon>
        <taxon>PX clade</taxon>
        <taxon>Phaeophyceae</taxon>
        <taxon>Ectocarpales</taxon>
        <taxon>Ectocarpaceae</taxon>
        <taxon>Ectocarpus</taxon>
    </lineage>
</organism>
<feature type="region of interest" description="Disordered" evidence="4">
    <location>
        <begin position="1"/>
        <end position="21"/>
    </location>
</feature>
<keyword evidence="1" id="KW-0677">Repeat</keyword>
<dbReference type="SUPFAM" id="SSF48452">
    <property type="entry name" value="TPR-like"/>
    <property type="match status" value="1"/>
</dbReference>
<evidence type="ECO:0000256" key="3">
    <source>
        <dbReference type="PROSITE-ProRule" id="PRU00339"/>
    </source>
</evidence>
<dbReference type="OrthoDB" id="421121at2759"/>
<dbReference type="InterPro" id="IPR011990">
    <property type="entry name" value="TPR-like_helical_dom_sf"/>
</dbReference>